<dbReference type="PROSITE" id="PS00018">
    <property type="entry name" value="EF_HAND_1"/>
    <property type="match status" value="1"/>
</dbReference>
<dbReference type="Gene3D" id="2.160.20.20">
    <property type="match status" value="1"/>
</dbReference>
<evidence type="ECO:0000313" key="4">
    <source>
        <dbReference type="Proteomes" id="UP001190700"/>
    </source>
</evidence>
<evidence type="ECO:0008006" key="5">
    <source>
        <dbReference type="Google" id="ProtNLM"/>
    </source>
</evidence>
<evidence type="ECO:0000256" key="2">
    <source>
        <dbReference type="SAM" id="SignalP"/>
    </source>
</evidence>
<dbReference type="EMBL" id="LGRX02000828">
    <property type="protein sequence ID" value="KAK3287479.1"/>
    <property type="molecule type" value="Genomic_DNA"/>
</dbReference>
<feature type="non-terminal residue" evidence="3">
    <location>
        <position position="983"/>
    </location>
</feature>
<dbReference type="InterPro" id="IPR011050">
    <property type="entry name" value="Pectin_lyase_fold/virulence"/>
</dbReference>
<dbReference type="AlphaFoldDB" id="A0AAE0LJW7"/>
<keyword evidence="4" id="KW-1185">Reference proteome</keyword>
<comment type="caution">
    <text evidence="3">The sequence shown here is derived from an EMBL/GenBank/DDBJ whole genome shotgun (WGS) entry which is preliminary data.</text>
</comment>
<keyword evidence="2" id="KW-0732">Signal</keyword>
<reference evidence="3 4" key="1">
    <citation type="journal article" date="2015" name="Genome Biol. Evol.">
        <title>Comparative Genomics of a Bacterivorous Green Alga Reveals Evolutionary Causalities and Consequences of Phago-Mixotrophic Mode of Nutrition.</title>
        <authorList>
            <person name="Burns J.A."/>
            <person name="Paasch A."/>
            <person name="Narechania A."/>
            <person name="Kim E."/>
        </authorList>
    </citation>
    <scope>NUCLEOTIDE SEQUENCE [LARGE SCALE GENOMIC DNA]</scope>
    <source>
        <strain evidence="3 4">PLY_AMNH</strain>
    </source>
</reference>
<feature type="region of interest" description="Disordered" evidence="1">
    <location>
        <begin position="335"/>
        <end position="354"/>
    </location>
</feature>
<dbReference type="PANTHER" id="PTHR11319">
    <property type="entry name" value="G PROTEIN-COUPLED RECEPTOR-RELATED"/>
    <property type="match status" value="1"/>
</dbReference>
<gene>
    <name evidence="3" type="ORF">CYMTET_5011</name>
</gene>
<accession>A0AAE0LJW7</accession>
<evidence type="ECO:0000256" key="1">
    <source>
        <dbReference type="SAM" id="MobiDB-lite"/>
    </source>
</evidence>
<dbReference type="SUPFAM" id="SSF51126">
    <property type="entry name" value="Pectin lyase-like"/>
    <property type="match status" value="2"/>
</dbReference>
<dbReference type="InterPro" id="IPR018247">
    <property type="entry name" value="EF_Hand_1_Ca_BS"/>
</dbReference>
<evidence type="ECO:0000313" key="3">
    <source>
        <dbReference type="EMBL" id="KAK3287479.1"/>
    </source>
</evidence>
<name>A0AAE0LJW7_9CHLO</name>
<feature type="chain" id="PRO_5042167195" description="EF-hand domain-containing protein" evidence="2">
    <location>
        <begin position="22"/>
        <end position="983"/>
    </location>
</feature>
<dbReference type="PANTHER" id="PTHR11319:SF35">
    <property type="entry name" value="OUTER MEMBRANE PROTEIN PMPC-RELATED"/>
    <property type="match status" value="1"/>
</dbReference>
<feature type="signal peptide" evidence="2">
    <location>
        <begin position="1"/>
        <end position="21"/>
    </location>
</feature>
<protein>
    <recommendedName>
        <fullName evidence="5">EF-hand domain-containing protein</fullName>
    </recommendedName>
</protein>
<sequence length="983" mass="101236">MNFKKFLVLVHIFALQQSCMSTPSIEDFRTVPRFFEADLDMNGCISPYEYKTLSKAVLRRTRLTYRLLQRSRRQQGEAMQGKFQRPLQLSAHLAAFTPKLAGNTSRLAARGSLPSPEPKARFELQHEDDVPDSLAVSAALSSDTGSTREQGAEVHANVGRVLTSNCGEDAIPVEECSWLNHTGIEYVLRCNDGTYCNVLEGEGEGEGWACCQYRGKRAQCPLNWPTMCARDGACAFNTDYCCDQTCAASGEGGDRPCYLGCTDAEAFDGGPWKDAQLQSCEDYYILDYCSNTGEYGSGWASNKDGSFASYSVNGVSALEACCTCGGGLYPPPPPPLSPPLPPPSPPQTPFPPPLPVAPPVSLNASAVTIDDGTYAFPHLEGALQDDTVAVINLQTDVALARNLTEINRTLSVYGECEDGGNAVHCQISGSGMYRIFTLAEGAALHLQALELHSGYSQTSGGLLHVALARATLVDCVLRDSEAGESGGAVYAHQSHVACSGCSLIGNVAYFGGAVWAHNGSVLLLDNGTLVEGNSGITDHIVGVDEASTLSVNGSTRVIGNSVKGFGTLCAKSNSILLVEGGSLVEGNSANMGGAVSCTTSRVVVSGGSGLRGNYGKENGGALISSGAWNEILITGGSSITGNYATSHGAGIMLESGGNLTVDGGSAISGNVAGLNGGALYVRLATVSSFQDVAMCDNVAGRSGGGVYALELGASVLISRSLLRNNSAGTMFACADLSYCSGGAVYSQGSLKLMDGSVVEGNSAYLFGGALSAARSSSVVVGNNSIVANNSAAAGGGVYAYGHNLVMVADGSVVERNVAVFNGGGVFAGEQSVVTVEGASYIALNSAFGNGGGLYLNELSSFNISGGSSITGNSANITGMGGGLWLGEGSVAWLEDATVAENEGGQGGGVYAQKDGSVHLVHSLVTGNEATNGGGMYGGWIVHIEVTEGSVVTGNVARNEGGGIVFTHLLAHDSTINDNQGVTG</sequence>
<dbReference type="InterPro" id="IPR012332">
    <property type="entry name" value="Autotransporter_pectin_lyase_C"/>
</dbReference>
<proteinExistence type="predicted"/>
<dbReference type="Proteomes" id="UP001190700">
    <property type="component" value="Unassembled WGS sequence"/>
</dbReference>
<organism evidence="3 4">
    <name type="scientific">Cymbomonas tetramitiformis</name>
    <dbReference type="NCBI Taxonomy" id="36881"/>
    <lineage>
        <taxon>Eukaryota</taxon>
        <taxon>Viridiplantae</taxon>
        <taxon>Chlorophyta</taxon>
        <taxon>Pyramimonadophyceae</taxon>
        <taxon>Pyramimonadales</taxon>
        <taxon>Pyramimonadaceae</taxon>
        <taxon>Cymbomonas</taxon>
    </lineage>
</organism>